<protein>
    <submittedName>
        <fullName evidence="1">Uncharacterized protein</fullName>
    </submittedName>
</protein>
<dbReference type="Proteomes" id="UP000008063">
    <property type="component" value="Unassembled WGS sequence"/>
</dbReference>
<accession>F8PHR3</accession>
<organism evidence="2">
    <name type="scientific">Serpula lacrymans var. lacrymans (strain S7.3)</name>
    <name type="common">Dry rot fungus</name>
    <dbReference type="NCBI Taxonomy" id="936435"/>
    <lineage>
        <taxon>Eukaryota</taxon>
        <taxon>Fungi</taxon>
        <taxon>Dikarya</taxon>
        <taxon>Basidiomycota</taxon>
        <taxon>Agaricomycotina</taxon>
        <taxon>Agaricomycetes</taxon>
        <taxon>Agaricomycetidae</taxon>
        <taxon>Boletales</taxon>
        <taxon>Coniophorineae</taxon>
        <taxon>Serpulaceae</taxon>
        <taxon>Serpula</taxon>
    </lineage>
</organism>
<proteinExistence type="predicted"/>
<dbReference type="OrthoDB" id="2506088at2759"/>
<dbReference type="InParanoid" id="F8PHR3"/>
<name>F8PHR3_SERL3</name>
<sequence>MHAEECGCMGLKSNFFCRTCKVGGTQAQKKTDKGYQNIFRCQEAQTPQEMQAQILQQLDYSLESSETEKVKVAGTNSGICDSNTASIIQHLLVLGKQLRKYNSVKTDIPETEVRLQLEWELESLLDDSTIEDHINPLLGMPGVNIHQDNPTKVLHTVGVVKYFWAQKDGLIGKHFKSLAQVMPYLIYDLVLQDVLNGWCVIGNLVVLLRHTKIDNAEVYLALFSIQQSFALQDAIKHIATHIATGGYWQDNTTKNWLNTGQAIQEYSANHPEQ</sequence>
<dbReference type="HOGENOM" id="CLU_004591_0_2_1"/>
<dbReference type="EMBL" id="GL945474">
    <property type="protein sequence ID" value="EGO05060.1"/>
    <property type="molecule type" value="Genomic_DNA"/>
</dbReference>
<keyword evidence="2" id="KW-1185">Reference proteome</keyword>
<evidence type="ECO:0000313" key="1">
    <source>
        <dbReference type="EMBL" id="EGO05060.1"/>
    </source>
</evidence>
<dbReference type="AlphaFoldDB" id="F8PHR3"/>
<evidence type="ECO:0000313" key="2">
    <source>
        <dbReference type="Proteomes" id="UP000008063"/>
    </source>
</evidence>
<reference evidence="2" key="1">
    <citation type="journal article" date="2011" name="Science">
        <title>The plant cell wall-decomposing machinery underlies the functional diversity of forest fungi.</title>
        <authorList>
            <person name="Eastwood D.C."/>
            <person name="Floudas D."/>
            <person name="Binder M."/>
            <person name="Majcherczyk A."/>
            <person name="Schneider P."/>
            <person name="Aerts A."/>
            <person name="Asiegbu F.O."/>
            <person name="Baker S.E."/>
            <person name="Barry K."/>
            <person name="Bendiksby M."/>
            <person name="Blumentritt M."/>
            <person name="Coutinho P.M."/>
            <person name="Cullen D."/>
            <person name="de Vries R.P."/>
            <person name="Gathman A."/>
            <person name="Goodell B."/>
            <person name="Henrissat B."/>
            <person name="Ihrmark K."/>
            <person name="Kauserud H."/>
            <person name="Kohler A."/>
            <person name="LaButti K."/>
            <person name="Lapidus A."/>
            <person name="Lavin J.L."/>
            <person name="Lee Y.-H."/>
            <person name="Lindquist E."/>
            <person name="Lilly W."/>
            <person name="Lucas S."/>
            <person name="Morin E."/>
            <person name="Murat C."/>
            <person name="Oguiza J.A."/>
            <person name="Park J."/>
            <person name="Pisabarro A.G."/>
            <person name="Riley R."/>
            <person name="Rosling A."/>
            <person name="Salamov A."/>
            <person name="Schmidt O."/>
            <person name="Schmutz J."/>
            <person name="Skrede I."/>
            <person name="Stenlid J."/>
            <person name="Wiebenga A."/>
            <person name="Xie X."/>
            <person name="Kuees U."/>
            <person name="Hibbett D.S."/>
            <person name="Hoffmeister D."/>
            <person name="Hoegberg N."/>
            <person name="Martin F."/>
            <person name="Grigoriev I.V."/>
            <person name="Watkinson S.C."/>
        </authorList>
    </citation>
    <scope>NUCLEOTIDE SEQUENCE [LARGE SCALE GENOMIC DNA]</scope>
    <source>
        <strain evidence="2">strain S7.3</strain>
    </source>
</reference>
<gene>
    <name evidence="1" type="ORF">SERLA73DRAFT_149329</name>
</gene>
<dbReference type="STRING" id="936435.F8PHR3"/>